<dbReference type="EMBL" id="FQYO01000001">
    <property type="protein sequence ID" value="SHI37151.1"/>
    <property type="molecule type" value="Genomic_DNA"/>
</dbReference>
<keyword evidence="1" id="KW-0812">Transmembrane</keyword>
<dbReference type="RefSeq" id="WP_139300445.1">
    <property type="nucleotide sequence ID" value="NZ_FQYO01000001.1"/>
</dbReference>
<gene>
    <name evidence="2" type="ORF">SAMN05444417_0490</name>
</gene>
<feature type="transmembrane region" description="Helical" evidence="1">
    <location>
        <begin position="12"/>
        <end position="36"/>
    </location>
</feature>
<keyword evidence="1" id="KW-1133">Transmembrane helix</keyword>
<evidence type="ECO:0000313" key="3">
    <source>
        <dbReference type="Proteomes" id="UP000184292"/>
    </source>
</evidence>
<protein>
    <submittedName>
        <fullName evidence="2">Uncharacterized protein</fullName>
    </submittedName>
</protein>
<dbReference type="Proteomes" id="UP000184292">
    <property type="component" value="Unassembled WGS sequence"/>
</dbReference>
<proteinExistence type="predicted"/>
<evidence type="ECO:0000256" key="1">
    <source>
        <dbReference type="SAM" id="Phobius"/>
    </source>
</evidence>
<sequence>MIMNPDVKTSFGFMAGVTSAIALFCAAGVTGAYIFTRLATDVEERRLAAAVAQACGADLDPQNARAGQGIAAPQDPATGQPAETGCMSALMAFNDYKFGVPLPYEVRE</sequence>
<name>A0A1M6AL37_9RHOB</name>
<reference evidence="2 3" key="1">
    <citation type="submission" date="2016-11" db="EMBL/GenBank/DDBJ databases">
        <authorList>
            <person name="Jaros S."/>
            <person name="Januszkiewicz K."/>
            <person name="Wedrychowicz H."/>
        </authorList>
    </citation>
    <scope>NUCLEOTIDE SEQUENCE [LARGE SCALE GENOMIC DNA]</scope>
    <source>
        <strain evidence="2 3">DSM 100565</strain>
    </source>
</reference>
<organism evidence="2 3">
    <name type="scientific">Wenxinia saemankumensis</name>
    <dbReference type="NCBI Taxonomy" id="1447782"/>
    <lineage>
        <taxon>Bacteria</taxon>
        <taxon>Pseudomonadati</taxon>
        <taxon>Pseudomonadota</taxon>
        <taxon>Alphaproteobacteria</taxon>
        <taxon>Rhodobacterales</taxon>
        <taxon>Roseobacteraceae</taxon>
        <taxon>Wenxinia</taxon>
    </lineage>
</organism>
<keyword evidence="3" id="KW-1185">Reference proteome</keyword>
<evidence type="ECO:0000313" key="2">
    <source>
        <dbReference type="EMBL" id="SHI37151.1"/>
    </source>
</evidence>
<dbReference type="AlphaFoldDB" id="A0A1M6AL37"/>
<keyword evidence="1" id="KW-0472">Membrane</keyword>
<accession>A0A1M6AL37</accession>
<dbReference type="STRING" id="1447782.SAMN05444417_0490"/>